<reference evidence="1 2" key="1">
    <citation type="submission" date="2014-04" db="EMBL/GenBank/DDBJ databases">
        <authorList>
            <consortium name="DOE Joint Genome Institute"/>
            <person name="Kuo A."/>
            <person name="Kohler A."/>
            <person name="Jargeat P."/>
            <person name="Nagy L.G."/>
            <person name="Floudas D."/>
            <person name="Copeland A."/>
            <person name="Barry K.W."/>
            <person name="Cichocki N."/>
            <person name="Veneault-Fourrey C."/>
            <person name="LaButti K."/>
            <person name="Lindquist E.A."/>
            <person name="Lipzen A."/>
            <person name="Lundell T."/>
            <person name="Morin E."/>
            <person name="Murat C."/>
            <person name="Sun H."/>
            <person name="Tunlid A."/>
            <person name="Henrissat B."/>
            <person name="Grigoriev I.V."/>
            <person name="Hibbett D.S."/>
            <person name="Martin F."/>
            <person name="Nordberg H.P."/>
            <person name="Cantor M.N."/>
            <person name="Hua S.X."/>
        </authorList>
    </citation>
    <scope>NUCLEOTIDE SEQUENCE [LARGE SCALE GENOMIC DNA]</scope>
    <source>
        <strain evidence="1 2">Ve08.2h10</strain>
    </source>
</reference>
<sequence length="61" mass="6431">MPHISTALVQPGWCGAPFVWAGAIVVIGGLWEVGDTARSIICCDTQDGSYGYAQLSVDPLH</sequence>
<reference evidence="2" key="2">
    <citation type="submission" date="2015-01" db="EMBL/GenBank/DDBJ databases">
        <title>Evolutionary Origins and Diversification of the Mycorrhizal Mutualists.</title>
        <authorList>
            <consortium name="DOE Joint Genome Institute"/>
            <consortium name="Mycorrhizal Genomics Consortium"/>
            <person name="Kohler A."/>
            <person name="Kuo A."/>
            <person name="Nagy L.G."/>
            <person name="Floudas D."/>
            <person name="Copeland A."/>
            <person name="Barry K.W."/>
            <person name="Cichocki N."/>
            <person name="Veneault-Fourrey C."/>
            <person name="LaButti K."/>
            <person name="Lindquist E.A."/>
            <person name="Lipzen A."/>
            <person name="Lundell T."/>
            <person name="Morin E."/>
            <person name="Murat C."/>
            <person name="Riley R."/>
            <person name="Ohm R."/>
            <person name="Sun H."/>
            <person name="Tunlid A."/>
            <person name="Henrissat B."/>
            <person name="Grigoriev I.V."/>
            <person name="Hibbett D.S."/>
            <person name="Martin F."/>
        </authorList>
    </citation>
    <scope>NUCLEOTIDE SEQUENCE [LARGE SCALE GENOMIC DNA]</scope>
    <source>
        <strain evidence="2">Ve08.2h10</strain>
    </source>
</reference>
<gene>
    <name evidence="1" type="ORF">PAXRUDRAFT_828273</name>
</gene>
<protein>
    <submittedName>
        <fullName evidence="1">Uncharacterized protein</fullName>
    </submittedName>
</protein>
<dbReference type="Proteomes" id="UP000054538">
    <property type="component" value="Unassembled WGS sequence"/>
</dbReference>
<evidence type="ECO:0000313" key="2">
    <source>
        <dbReference type="Proteomes" id="UP000054538"/>
    </source>
</evidence>
<evidence type="ECO:0000313" key="1">
    <source>
        <dbReference type="EMBL" id="KIK94161.1"/>
    </source>
</evidence>
<accession>A0A0D0DWE1</accession>
<keyword evidence="2" id="KW-1185">Reference proteome</keyword>
<dbReference type="InParanoid" id="A0A0D0DWE1"/>
<dbReference type="AlphaFoldDB" id="A0A0D0DWE1"/>
<dbReference type="HOGENOM" id="CLU_2923315_0_0_1"/>
<dbReference type="EMBL" id="KN825126">
    <property type="protein sequence ID" value="KIK94161.1"/>
    <property type="molecule type" value="Genomic_DNA"/>
</dbReference>
<proteinExistence type="predicted"/>
<name>A0A0D0DWE1_9AGAM</name>
<organism evidence="1 2">
    <name type="scientific">Paxillus rubicundulus Ve08.2h10</name>
    <dbReference type="NCBI Taxonomy" id="930991"/>
    <lineage>
        <taxon>Eukaryota</taxon>
        <taxon>Fungi</taxon>
        <taxon>Dikarya</taxon>
        <taxon>Basidiomycota</taxon>
        <taxon>Agaricomycotina</taxon>
        <taxon>Agaricomycetes</taxon>
        <taxon>Agaricomycetidae</taxon>
        <taxon>Boletales</taxon>
        <taxon>Paxilineae</taxon>
        <taxon>Paxillaceae</taxon>
        <taxon>Paxillus</taxon>
    </lineage>
</organism>